<keyword evidence="1" id="KW-0472">Membrane</keyword>
<dbReference type="Proteomes" id="UP000318010">
    <property type="component" value="Unassembled WGS sequence"/>
</dbReference>
<comment type="caution">
    <text evidence="2">The sequence shown here is derived from an EMBL/GenBank/DDBJ whole genome shotgun (WGS) entry which is preliminary data.</text>
</comment>
<protein>
    <submittedName>
        <fullName evidence="2">DUF393 domain-containing protein</fullName>
    </submittedName>
</protein>
<dbReference type="Pfam" id="PF04134">
    <property type="entry name" value="DCC1-like"/>
    <property type="match status" value="1"/>
</dbReference>
<keyword evidence="1" id="KW-1133">Transmembrane helix</keyword>
<organism evidence="2 3">
    <name type="scientific">Mucilaginibacter achroorhodeus</name>
    <dbReference type="NCBI Taxonomy" id="2599294"/>
    <lineage>
        <taxon>Bacteria</taxon>
        <taxon>Pseudomonadati</taxon>
        <taxon>Bacteroidota</taxon>
        <taxon>Sphingobacteriia</taxon>
        <taxon>Sphingobacteriales</taxon>
        <taxon>Sphingobacteriaceae</taxon>
        <taxon>Mucilaginibacter</taxon>
    </lineage>
</organism>
<evidence type="ECO:0000313" key="3">
    <source>
        <dbReference type="Proteomes" id="UP000318010"/>
    </source>
</evidence>
<reference evidence="2 3" key="1">
    <citation type="submission" date="2019-07" db="EMBL/GenBank/DDBJ databases">
        <authorList>
            <person name="Kim J."/>
        </authorList>
    </citation>
    <scope>NUCLEOTIDE SEQUENCE [LARGE SCALE GENOMIC DNA]</scope>
    <source>
        <strain evidence="2 3">MJ1a</strain>
    </source>
</reference>
<proteinExistence type="predicted"/>
<evidence type="ECO:0000256" key="1">
    <source>
        <dbReference type="SAM" id="Phobius"/>
    </source>
</evidence>
<dbReference type="OrthoDB" id="671850at2"/>
<feature type="transmembrane region" description="Helical" evidence="1">
    <location>
        <begin position="134"/>
        <end position="153"/>
    </location>
</feature>
<accession>A0A563UA04</accession>
<sequence>MKTLGNYTILYDAECPMCKIYTKAFVKTGMLDAAGRAPYQELSPDACPLVNRQRAADEIALVNRQTGEVTYGVKSLFKVLGNSWPVVKGLFNFTPFVWLMSKVYAFISYNRRVIIPANTENYIYQPTFKLRYRIAYLLFTWFITAAILTNYATLLQGMVPIGSAYREYLICGGQILFQGIFISLLFNKKRWEYLGNMMTISFGGSLLLLPVVLLSTAIGMHPVFYTLYFLLVAGLMFLEHIRRSKIMGIGWWLTITWAIYRAAVLGAILYI</sequence>
<gene>
    <name evidence="2" type="ORF">FPZ42_02850</name>
</gene>
<feature type="transmembrane region" description="Helical" evidence="1">
    <location>
        <begin position="250"/>
        <end position="270"/>
    </location>
</feature>
<dbReference type="AlphaFoldDB" id="A0A563UA04"/>
<dbReference type="EMBL" id="VOEI01000001">
    <property type="protein sequence ID" value="TWR28168.1"/>
    <property type="molecule type" value="Genomic_DNA"/>
</dbReference>
<keyword evidence="3" id="KW-1185">Reference proteome</keyword>
<dbReference type="GO" id="GO:0015035">
    <property type="term" value="F:protein-disulfide reductase activity"/>
    <property type="evidence" value="ECO:0007669"/>
    <property type="project" value="InterPro"/>
</dbReference>
<feature type="transmembrane region" description="Helical" evidence="1">
    <location>
        <begin position="193"/>
        <end position="213"/>
    </location>
</feature>
<feature type="transmembrane region" description="Helical" evidence="1">
    <location>
        <begin position="165"/>
        <end position="186"/>
    </location>
</feature>
<dbReference type="InterPro" id="IPR007263">
    <property type="entry name" value="DCC1-like"/>
</dbReference>
<evidence type="ECO:0000313" key="2">
    <source>
        <dbReference type="EMBL" id="TWR28168.1"/>
    </source>
</evidence>
<name>A0A563UA04_9SPHI</name>
<dbReference type="RefSeq" id="WP_146268963.1">
    <property type="nucleotide sequence ID" value="NZ_VOEI01000001.1"/>
</dbReference>
<keyword evidence="1" id="KW-0812">Transmembrane</keyword>
<feature type="transmembrane region" description="Helical" evidence="1">
    <location>
        <begin position="219"/>
        <end position="238"/>
    </location>
</feature>